<dbReference type="Pfam" id="PF00188">
    <property type="entry name" value="CAP"/>
    <property type="match status" value="1"/>
</dbReference>
<keyword evidence="4" id="KW-1185">Reference proteome</keyword>
<dbReference type="Gene3D" id="3.40.33.10">
    <property type="entry name" value="CAP"/>
    <property type="match status" value="1"/>
</dbReference>
<dbReference type="SMART" id="SM00198">
    <property type="entry name" value="SCP"/>
    <property type="match status" value="1"/>
</dbReference>
<feature type="signal peptide" evidence="1">
    <location>
        <begin position="1"/>
        <end position="28"/>
    </location>
</feature>
<evidence type="ECO:0000259" key="2">
    <source>
        <dbReference type="SMART" id="SM00198"/>
    </source>
</evidence>
<dbReference type="RefSeq" id="WP_357988746.1">
    <property type="nucleotide sequence ID" value="NZ_JBFAIH010000060.1"/>
</dbReference>
<proteinExistence type="predicted"/>
<keyword evidence="1" id="KW-0732">Signal</keyword>
<sequence length="174" mass="18760">MKHFCIAVTGVVAALVAGVSSGAGVAHADAWSDEVLARHNHARENYGAPPLTWNSDLYASTLQFARQCKFQASEAGGQYGENLYAGTSSTMGIHDAMRTWMNEGSKYNYSNPGLSAGTRHFTQVVWKSTTQVTAAIADCPAGTIYDQPSKFIVARYTPPGNLEGRFPQNVGRRV</sequence>
<dbReference type="PANTHER" id="PTHR10334">
    <property type="entry name" value="CYSTEINE-RICH SECRETORY PROTEIN-RELATED"/>
    <property type="match status" value="1"/>
</dbReference>
<dbReference type="Proteomes" id="UP001551658">
    <property type="component" value="Unassembled WGS sequence"/>
</dbReference>
<name>A0ABV3FKC6_9NOCA</name>
<dbReference type="InterPro" id="IPR018244">
    <property type="entry name" value="Allrgn_V5/Tpx1_CS"/>
</dbReference>
<dbReference type="InterPro" id="IPR034113">
    <property type="entry name" value="SCP_GAPR1-like"/>
</dbReference>
<dbReference type="CDD" id="cd05382">
    <property type="entry name" value="CAP_GAPR1-like"/>
    <property type="match status" value="1"/>
</dbReference>
<dbReference type="SUPFAM" id="SSF55797">
    <property type="entry name" value="PR-1-like"/>
    <property type="match status" value="1"/>
</dbReference>
<dbReference type="EMBL" id="JBFAIH010000060">
    <property type="protein sequence ID" value="MEV0368154.1"/>
    <property type="molecule type" value="Genomic_DNA"/>
</dbReference>
<accession>A0ABV3FKC6</accession>
<reference evidence="3 4" key="1">
    <citation type="submission" date="2024-06" db="EMBL/GenBank/DDBJ databases">
        <title>The Natural Products Discovery Center: Release of the First 8490 Sequenced Strains for Exploring Actinobacteria Biosynthetic Diversity.</title>
        <authorList>
            <person name="Kalkreuter E."/>
            <person name="Kautsar S.A."/>
            <person name="Yang D."/>
            <person name="Bader C.D."/>
            <person name="Teijaro C.N."/>
            <person name="Fluegel L."/>
            <person name="Davis C.M."/>
            <person name="Simpson J.R."/>
            <person name="Lauterbach L."/>
            <person name="Steele A.D."/>
            <person name="Gui C."/>
            <person name="Meng S."/>
            <person name="Li G."/>
            <person name="Viehrig K."/>
            <person name="Ye F."/>
            <person name="Su P."/>
            <person name="Kiefer A.F."/>
            <person name="Nichols A."/>
            <person name="Cepeda A.J."/>
            <person name="Yan W."/>
            <person name="Fan B."/>
            <person name="Jiang Y."/>
            <person name="Adhikari A."/>
            <person name="Zheng C.-J."/>
            <person name="Schuster L."/>
            <person name="Cowan T.M."/>
            <person name="Smanski M.J."/>
            <person name="Chevrette M.G."/>
            <person name="De Carvalho L.P.S."/>
            <person name="Shen B."/>
        </authorList>
    </citation>
    <scope>NUCLEOTIDE SEQUENCE [LARGE SCALE GENOMIC DNA]</scope>
    <source>
        <strain evidence="3 4">NPDC050671</strain>
    </source>
</reference>
<dbReference type="PRINTS" id="PR00837">
    <property type="entry name" value="V5TPXLIKE"/>
</dbReference>
<organism evidence="3 4">
    <name type="scientific">Nocardia fusca</name>
    <dbReference type="NCBI Taxonomy" id="941183"/>
    <lineage>
        <taxon>Bacteria</taxon>
        <taxon>Bacillati</taxon>
        <taxon>Actinomycetota</taxon>
        <taxon>Actinomycetes</taxon>
        <taxon>Mycobacteriales</taxon>
        <taxon>Nocardiaceae</taxon>
        <taxon>Nocardia</taxon>
    </lineage>
</organism>
<evidence type="ECO:0000256" key="1">
    <source>
        <dbReference type="SAM" id="SignalP"/>
    </source>
</evidence>
<dbReference type="PROSITE" id="PS01009">
    <property type="entry name" value="CRISP_1"/>
    <property type="match status" value="1"/>
</dbReference>
<feature type="domain" description="SCP" evidence="2">
    <location>
        <begin position="30"/>
        <end position="164"/>
    </location>
</feature>
<evidence type="ECO:0000313" key="4">
    <source>
        <dbReference type="Proteomes" id="UP001551658"/>
    </source>
</evidence>
<evidence type="ECO:0000313" key="3">
    <source>
        <dbReference type="EMBL" id="MEV0368154.1"/>
    </source>
</evidence>
<dbReference type="InterPro" id="IPR035940">
    <property type="entry name" value="CAP_sf"/>
</dbReference>
<feature type="chain" id="PRO_5046357581" evidence="1">
    <location>
        <begin position="29"/>
        <end position="174"/>
    </location>
</feature>
<dbReference type="InterPro" id="IPR001283">
    <property type="entry name" value="CRISP-related"/>
</dbReference>
<protein>
    <submittedName>
        <fullName evidence="3">CAP family protein</fullName>
    </submittedName>
</protein>
<comment type="caution">
    <text evidence="3">The sequence shown here is derived from an EMBL/GenBank/DDBJ whole genome shotgun (WGS) entry which is preliminary data.</text>
</comment>
<dbReference type="InterPro" id="IPR014044">
    <property type="entry name" value="CAP_dom"/>
</dbReference>
<gene>
    <name evidence="3" type="ORF">AB0H72_36285</name>
</gene>